<dbReference type="InterPro" id="IPR009057">
    <property type="entry name" value="Homeodomain-like_sf"/>
</dbReference>
<evidence type="ECO:0000256" key="1">
    <source>
        <dbReference type="ARBA" id="ARBA00023015"/>
    </source>
</evidence>
<dbReference type="AlphaFoldDB" id="A0A6I2FEQ2"/>
<protein>
    <submittedName>
        <fullName evidence="6">TetR family transcriptional regulator</fullName>
    </submittedName>
</protein>
<dbReference type="InterPro" id="IPR001647">
    <property type="entry name" value="HTH_TetR"/>
</dbReference>
<keyword evidence="3" id="KW-0804">Transcription</keyword>
<evidence type="ECO:0000256" key="3">
    <source>
        <dbReference type="ARBA" id="ARBA00023163"/>
    </source>
</evidence>
<reference evidence="6 7" key="1">
    <citation type="submission" date="2019-10" db="EMBL/GenBank/DDBJ databases">
        <authorList>
            <person name="Nie G."/>
            <person name="Ming H."/>
            <person name="Yi B."/>
        </authorList>
    </citation>
    <scope>NUCLEOTIDE SEQUENCE [LARGE SCALE GENOMIC DNA]</scope>
    <source>
        <strain evidence="6 7">CFH 90414</strain>
    </source>
</reference>
<dbReference type="InterPro" id="IPR050109">
    <property type="entry name" value="HTH-type_TetR-like_transc_reg"/>
</dbReference>
<evidence type="ECO:0000256" key="2">
    <source>
        <dbReference type="ARBA" id="ARBA00023125"/>
    </source>
</evidence>
<dbReference type="PANTHER" id="PTHR30055">
    <property type="entry name" value="HTH-TYPE TRANSCRIPTIONAL REGULATOR RUTR"/>
    <property type="match status" value="1"/>
</dbReference>
<dbReference type="PANTHER" id="PTHR30055:SF220">
    <property type="entry name" value="TETR-FAMILY REGULATORY PROTEIN"/>
    <property type="match status" value="1"/>
</dbReference>
<proteinExistence type="predicted"/>
<sequence length="200" mass="20907">MTDRAYHHGNLRQALLERAWDTIDGDGLDALSLRQLARDVGVSHGASARHFADRAALLDALAVAGFERMNAELAAAVASQTTSAGRLRAAGLAYIGFAVEHPAILDLMYQAKHHVDASSQLVEISHASMAAVAALVAEGQAQGEIRPGDVERQSLVVFAAVHGVAALATDDLLDGVSWREAAEATIDVVLGALSDAPEPS</sequence>
<dbReference type="EMBL" id="WJIF01000005">
    <property type="protein sequence ID" value="MRG60373.1"/>
    <property type="molecule type" value="Genomic_DNA"/>
</dbReference>
<comment type="caution">
    <text evidence="6">The sequence shown here is derived from an EMBL/GenBank/DDBJ whole genome shotgun (WGS) entry which is preliminary data.</text>
</comment>
<dbReference type="Gene3D" id="1.10.357.10">
    <property type="entry name" value="Tetracycline Repressor, domain 2"/>
    <property type="match status" value="1"/>
</dbReference>
<evidence type="ECO:0000313" key="6">
    <source>
        <dbReference type="EMBL" id="MRG60373.1"/>
    </source>
</evidence>
<name>A0A6I2FEQ2_9MICO</name>
<evidence type="ECO:0000256" key="4">
    <source>
        <dbReference type="PROSITE-ProRule" id="PRU00335"/>
    </source>
</evidence>
<dbReference type="GO" id="GO:0000976">
    <property type="term" value="F:transcription cis-regulatory region binding"/>
    <property type="evidence" value="ECO:0007669"/>
    <property type="project" value="TreeGrafter"/>
</dbReference>
<dbReference type="Proteomes" id="UP000431080">
    <property type="component" value="Unassembled WGS sequence"/>
</dbReference>
<dbReference type="SUPFAM" id="SSF46689">
    <property type="entry name" value="Homeodomain-like"/>
    <property type="match status" value="1"/>
</dbReference>
<evidence type="ECO:0000259" key="5">
    <source>
        <dbReference type="PROSITE" id="PS50977"/>
    </source>
</evidence>
<dbReference type="SUPFAM" id="SSF48498">
    <property type="entry name" value="Tetracyclin repressor-like, C-terminal domain"/>
    <property type="match status" value="1"/>
</dbReference>
<evidence type="ECO:0000313" key="7">
    <source>
        <dbReference type="Proteomes" id="UP000431080"/>
    </source>
</evidence>
<gene>
    <name evidence="6" type="ORF">GE115_10930</name>
</gene>
<keyword evidence="1" id="KW-0805">Transcription regulation</keyword>
<dbReference type="PROSITE" id="PS50977">
    <property type="entry name" value="HTH_TETR_2"/>
    <property type="match status" value="1"/>
</dbReference>
<dbReference type="InterPro" id="IPR025996">
    <property type="entry name" value="MT1864/Rv1816-like_C"/>
</dbReference>
<keyword evidence="7" id="KW-1185">Reference proteome</keyword>
<dbReference type="RefSeq" id="WP_312855085.1">
    <property type="nucleotide sequence ID" value="NZ_WJIF01000005.1"/>
</dbReference>
<feature type="DNA-binding region" description="H-T-H motif" evidence="4">
    <location>
        <begin position="32"/>
        <end position="51"/>
    </location>
</feature>
<dbReference type="GO" id="GO:0003700">
    <property type="term" value="F:DNA-binding transcription factor activity"/>
    <property type="evidence" value="ECO:0007669"/>
    <property type="project" value="TreeGrafter"/>
</dbReference>
<feature type="domain" description="HTH tetR-type" evidence="5">
    <location>
        <begin position="9"/>
        <end position="69"/>
    </location>
</feature>
<dbReference type="Pfam" id="PF13305">
    <property type="entry name" value="TetR_C_33"/>
    <property type="match status" value="1"/>
</dbReference>
<accession>A0A6I2FEQ2</accession>
<keyword evidence="2 4" id="KW-0238">DNA-binding</keyword>
<dbReference type="InterPro" id="IPR036271">
    <property type="entry name" value="Tet_transcr_reg_TetR-rel_C_sf"/>
</dbReference>
<organism evidence="6 7">
    <name type="scientific">Agromyces agglutinans</name>
    <dbReference type="NCBI Taxonomy" id="2662258"/>
    <lineage>
        <taxon>Bacteria</taxon>
        <taxon>Bacillati</taxon>
        <taxon>Actinomycetota</taxon>
        <taxon>Actinomycetes</taxon>
        <taxon>Micrococcales</taxon>
        <taxon>Microbacteriaceae</taxon>
        <taxon>Agromyces</taxon>
    </lineage>
</organism>
<dbReference type="Pfam" id="PF00440">
    <property type="entry name" value="TetR_N"/>
    <property type="match status" value="1"/>
</dbReference>